<dbReference type="AlphaFoldDB" id="A0A318KSV3"/>
<reference evidence="1 2" key="1">
    <citation type="submission" date="2018-05" db="EMBL/GenBank/DDBJ databases">
        <title>Genomic Encyclopedia of Type Strains, Phase IV (KMG-IV): sequencing the most valuable type-strain genomes for metagenomic binning, comparative biology and taxonomic classification.</title>
        <authorList>
            <person name="Goeker M."/>
        </authorList>
    </citation>
    <scope>NUCLEOTIDE SEQUENCE [LARGE SCALE GENOMIC DNA]</scope>
    <source>
        <strain evidence="1 2">DSM 29661</strain>
    </source>
</reference>
<dbReference type="NCBIfam" id="NF043076">
    <property type="entry name" value="PHA_gran_PhaM"/>
    <property type="match status" value="1"/>
</dbReference>
<dbReference type="InterPro" id="IPR050026">
    <property type="entry name" value="PHA_gran_PhaM_N"/>
</dbReference>
<dbReference type="RefSeq" id="WP_110390867.1">
    <property type="nucleotide sequence ID" value="NZ_CALCOA010000164.1"/>
</dbReference>
<proteinExistence type="predicted"/>
<dbReference type="Proteomes" id="UP000247555">
    <property type="component" value="Unassembled WGS sequence"/>
</dbReference>
<sequence length="80" mass="9173">MHPDFNPGDPFALFRQFWQAATPPGAQPFLPPMTEEDLDRKLAELKVVEDWLTMNLGMLHLQVRTLEMQKAARAALKPKE</sequence>
<accession>A0A318KSV3</accession>
<evidence type="ECO:0000313" key="2">
    <source>
        <dbReference type="Proteomes" id="UP000247555"/>
    </source>
</evidence>
<protein>
    <submittedName>
        <fullName evidence="1">Uncharacterized protein</fullName>
    </submittedName>
</protein>
<dbReference type="OrthoDB" id="8566581at2"/>
<name>A0A318KSV3_9NEIS</name>
<gene>
    <name evidence="1" type="ORF">DFR34_11068</name>
</gene>
<keyword evidence="2" id="KW-1185">Reference proteome</keyword>
<evidence type="ECO:0000313" key="1">
    <source>
        <dbReference type="EMBL" id="PXX78746.1"/>
    </source>
</evidence>
<dbReference type="EMBL" id="QJKI01000010">
    <property type="protein sequence ID" value="PXX78746.1"/>
    <property type="molecule type" value="Genomic_DNA"/>
</dbReference>
<comment type="caution">
    <text evidence="1">The sequence shown here is derived from an EMBL/GenBank/DDBJ whole genome shotgun (WGS) entry which is preliminary data.</text>
</comment>
<organism evidence="1 2">
    <name type="scientific">Rivihabitans pingtungensis</name>
    <dbReference type="NCBI Taxonomy" id="1054498"/>
    <lineage>
        <taxon>Bacteria</taxon>
        <taxon>Pseudomonadati</taxon>
        <taxon>Pseudomonadota</taxon>
        <taxon>Betaproteobacteria</taxon>
        <taxon>Neisseriales</taxon>
        <taxon>Aquaspirillaceae</taxon>
        <taxon>Rivihabitans</taxon>
    </lineage>
</organism>